<name>A0A6G1SBB0_9ACAR</name>
<organism evidence="1">
    <name type="scientific">Aceria tosichella</name>
    <name type="common">wheat curl mite</name>
    <dbReference type="NCBI Taxonomy" id="561515"/>
    <lineage>
        <taxon>Eukaryota</taxon>
        <taxon>Metazoa</taxon>
        <taxon>Ecdysozoa</taxon>
        <taxon>Arthropoda</taxon>
        <taxon>Chelicerata</taxon>
        <taxon>Arachnida</taxon>
        <taxon>Acari</taxon>
        <taxon>Acariformes</taxon>
        <taxon>Trombidiformes</taxon>
        <taxon>Prostigmata</taxon>
        <taxon>Eupodina</taxon>
        <taxon>Eriophyoidea</taxon>
        <taxon>Eriophyidae</taxon>
        <taxon>Eriophyinae</taxon>
        <taxon>Aceriini</taxon>
        <taxon>Aceria</taxon>
    </lineage>
</organism>
<dbReference type="EMBL" id="GGYP01002888">
    <property type="protein sequence ID" value="MDE47659.1"/>
    <property type="molecule type" value="Transcribed_RNA"/>
</dbReference>
<dbReference type="PANTHER" id="PTHR33964:SF1">
    <property type="entry name" value="RE45066P"/>
    <property type="match status" value="1"/>
</dbReference>
<protein>
    <submittedName>
        <fullName evidence="1">Uncharacterized protein</fullName>
    </submittedName>
</protein>
<dbReference type="PANTHER" id="PTHR33964">
    <property type="entry name" value="RE45066P-RELATED"/>
    <property type="match status" value="1"/>
</dbReference>
<sequence>MRLSSSSPASQCLGRRLILVLPLLIVLFACLLGLATKPIEAAASSRKSKCPQARELQLDDHAARLGFLGDHSFRVPQNLTRMGAFCGQLKESVGGIQSYARDCLQGFTRQILTTIMKRGKQQQSSICQSDSSKQDFMQRFSCLRGERIAAFHGCMDASVARYEFIAKEVPTENKLPSLCCSYQIFYQDMDDTLAQLCGNGRKDSETSKFVQKFVTGTTGEFLRLVCDDHRSMDDCRSSKKTSESLKQLQEITKKVKQGKLAPQGKSLIPPLLEILDASS</sequence>
<dbReference type="PROSITE" id="PS51257">
    <property type="entry name" value="PROKAR_LIPOPROTEIN"/>
    <property type="match status" value="1"/>
</dbReference>
<reference evidence="1" key="1">
    <citation type="submission" date="2018-10" db="EMBL/GenBank/DDBJ databases">
        <title>Transcriptome assembly of Aceria tosichella (Wheat curl mite) Type 2.</title>
        <authorList>
            <person name="Scully E.D."/>
            <person name="Geib S.M."/>
            <person name="Palmer N.A."/>
            <person name="Gupta A.K."/>
            <person name="Sarath G."/>
            <person name="Tatineni S."/>
        </authorList>
    </citation>
    <scope>NUCLEOTIDE SEQUENCE</scope>
    <source>
        <strain evidence="1">LincolnNE</strain>
    </source>
</reference>
<dbReference type="AlphaFoldDB" id="A0A6G1SBB0"/>
<proteinExistence type="predicted"/>
<accession>A0A6G1SBB0</accession>
<evidence type="ECO:0000313" key="1">
    <source>
        <dbReference type="EMBL" id="MDE47659.1"/>
    </source>
</evidence>
<gene>
    <name evidence="1" type="ORF">g.18000</name>
</gene>